<dbReference type="AlphaFoldDB" id="A0A1I5FHP3"/>
<sequence length="343" mass="39883">DVVHIGIQNDLEHHPGVVRAAPAFLIQLSETFKIQALNQGVNHAYRIVFCNILINSLRKKNGLVGIVRTKMYLCHSEILMPKDTKSLGNNKAPACESRGFVRKKQKVCILTHLLLIFHISQTNLIKKMNTYYKFAPNVFLAKCDEKHEKGETIEVTTKYGKENESIVFNLIFEKDGFYYYSIVRADGFNVQEWAKQRAERRHEWASSAVQKSNEYFQKSNKHRDFLSLGEPIKVGHHSERGHRKMIDDAWNNMGKSVELSDKAAEHERVAKYWEKRANTINLSMPESIDFYEHKLEQAKEYHEGLKSGKYPRSHSYTLTYAKKEVNELQKKYELAIKLWGDVY</sequence>
<gene>
    <name evidence="1" type="ORF">SAMN05216250_18115</name>
</gene>
<protein>
    <recommendedName>
        <fullName evidence="3">DUF3560 domain-containing protein</fullName>
    </recommendedName>
</protein>
<evidence type="ECO:0000313" key="2">
    <source>
        <dbReference type="Proteomes" id="UP000183766"/>
    </source>
</evidence>
<accession>A0A1I5FHP3</accession>
<evidence type="ECO:0000313" key="1">
    <source>
        <dbReference type="EMBL" id="SFO23265.1"/>
    </source>
</evidence>
<proteinExistence type="predicted"/>
<organism evidence="1 2">
    <name type="scientific">Bacteroides xylanisolvens</name>
    <dbReference type="NCBI Taxonomy" id="371601"/>
    <lineage>
        <taxon>Bacteria</taxon>
        <taxon>Pseudomonadati</taxon>
        <taxon>Bacteroidota</taxon>
        <taxon>Bacteroidia</taxon>
        <taxon>Bacteroidales</taxon>
        <taxon>Bacteroidaceae</taxon>
        <taxon>Bacteroides</taxon>
    </lineage>
</organism>
<reference evidence="1 2" key="1">
    <citation type="submission" date="2016-10" db="EMBL/GenBank/DDBJ databases">
        <authorList>
            <person name="de Groot N.N."/>
        </authorList>
    </citation>
    <scope>NUCLEOTIDE SEQUENCE [LARGE SCALE GENOMIC DNA]</scope>
    <source>
        <strain evidence="1 2">NLAE-zl-C202</strain>
    </source>
</reference>
<feature type="non-terminal residue" evidence="1">
    <location>
        <position position="1"/>
    </location>
</feature>
<dbReference type="InterPro" id="IPR021944">
    <property type="entry name" value="DUF3560"/>
</dbReference>
<dbReference type="Pfam" id="PF12083">
    <property type="entry name" value="DUF3560"/>
    <property type="match status" value="1"/>
</dbReference>
<evidence type="ECO:0008006" key="3">
    <source>
        <dbReference type="Google" id="ProtNLM"/>
    </source>
</evidence>
<dbReference type="Proteomes" id="UP000183766">
    <property type="component" value="Unassembled WGS sequence"/>
</dbReference>
<name>A0A1I5FHP3_9BACE</name>
<dbReference type="EMBL" id="FOUM01000081">
    <property type="protein sequence ID" value="SFO23265.1"/>
    <property type="molecule type" value="Genomic_DNA"/>
</dbReference>